<feature type="region of interest" description="Disordered" evidence="1">
    <location>
        <begin position="85"/>
        <end position="150"/>
    </location>
</feature>
<name>A0ABQ9SGM0_9PEZI</name>
<dbReference type="EMBL" id="MOPA01000007">
    <property type="protein sequence ID" value="KAK1535815.1"/>
    <property type="molecule type" value="Genomic_DNA"/>
</dbReference>
<organism evidence="2 3">
    <name type="scientific">Colletotrichum paranaense</name>
    <dbReference type="NCBI Taxonomy" id="1914294"/>
    <lineage>
        <taxon>Eukaryota</taxon>
        <taxon>Fungi</taxon>
        <taxon>Dikarya</taxon>
        <taxon>Ascomycota</taxon>
        <taxon>Pezizomycotina</taxon>
        <taxon>Sordariomycetes</taxon>
        <taxon>Hypocreomycetidae</taxon>
        <taxon>Glomerellales</taxon>
        <taxon>Glomerellaceae</taxon>
        <taxon>Colletotrichum</taxon>
        <taxon>Colletotrichum acutatum species complex</taxon>
    </lineage>
</organism>
<gene>
    <name evidence="2" type="ORF">CPAR01_09357</name>
</gene>
<dbReference type="RefSeq" id="XP_060347752.1">
    <property type="nucleotide sequence ID" value="XM_060493622.1"/>
</dbReference>
<comment type="caution">
    <text evidence="2">The sequence shown here is derived from an EMBL/GenBank/DDBJ whole genome shotgun (WGS) entry which is preliminary data.</text>
</comment>
<proteinExistence type="predicted"/>
<feature type="compositionally biased region" description="Basic and acidic residues" evidence="1">
    <location>
        <begin position="132"/>
        <end position="141"/>
    </location>
</feature>
<evidence type="ECO:0000313" key="2">
    <source>
        <dbReference type="EMBL" id="KAK1535815.1"/>
    </source>
</evidence>
<accession>A0ABQ9SGM0</accession>
<sequence>MNATTHVRLVLGKPEDIAADGSTKARKATPCAPKHTKPPVHPGQASRLPVPWCSSTSLARQIQPWLYSPARAANLKQSVPSFSSLLADPYHHSSDGSATFDPILGGPSSQHSTNDDTSRDSFTPSSNSPMPRPDRDPERRAITTTRASEIPCTGCCEQRAMFISQGDDEPDPS</sequence>
<evidence type="ECO:0000313" key="3">
    <source>
        <dbReference type="Proteomes" id="UP001241169"/>
    </source>
</evidence>
<evidence type="ECO:0000256" key="1">
    <source>
        <dbReference type="SAM" id="MobiDB-lite"/>
    </source>
</evidence>
<feature type="region of interest" description="Disordered" evidence="1">
    <location>
        <begin position="14"/>
        <end position="48"/>
    </location>
</feature>
<protein>
    <submittedName>
        <fullName evidence="2">Uncharacterized protein</fullName>
    </submittedName>
</protein>
<reference evidence="2 3" key="1">
    <citation type="submission" date="2016-10" db="EMBL/GenBank/DDBJ databases">
        <title>The genome sequence of Colletotrichum fioriniae PJ7.</title>
        <authorList>
            <person name="Baroncelli R."/>
        </authorList>
    </citation>
    <scope>NUCLEOTIDE SEQUENCE [LARGE SCALE GENOMIC DNA]</scope>
    <source>
        <strain evidence="2 3">IMI 384185</strain>
    </source>
</reference>
<keyword evidence="3" id="KW-1185">Reference proteome</keyword>
<dbReference type="Proteomes" id="UP001241169">
    <property type="component" value="Unassembled WGS sequence"/>
</dbReference>
<dbReference type="GeneID" id="85377521"/>